<accession>A0A0S4QLH6</accession>
<evidence type="ECO:0000313" key="2">
    <source>
        <dbReference type="Proteomes" id="UP000198802"/>
    </source>
</evidence>
<proteinExistence type="predicted"/>
<dbReference type="AlphaFoldDB" id="A0A0S4QLH6"/>
<sequence length="120" mass="13272">MSNSRNAHTSETGDTMIFGSLALADLENRATRAYAEHGDGYTASSVLHVLWMDHAGESVREALNLVFVELERYHARTRKAWHDLYNAWAVAAGLDPIPDDPDEVLGDKLGTDYGFDSDSM</sequence>
<dbReference type="RefSeq" id="WP_091273846.1">
    <property type="nucleotide sequence ID" value="NZ_FAOZ01000005.1"/>
</dbReference>
<evidence type="ECO:0000313" key="1">
    <source>
        <dbReference type="EMBL" id="CUU55386.1"/>
    </source>
</evidence>
<gene>
    <name evidence="1" type="ORF">Ga0074812_10535</name>
</gene>
<protein>
    <submittedName>
        <fullName evidence="1">Uncharacterized protein</fullName>
    </submittedName>
</protein>
<dbReference type="Proteomes" id="UP000198802">
    <property type="component" value="Unassembled WGS sequence"/>
</dbReference>
<keyword evidence="2" id="KW-1185">Reference proteome</keyword>
<name>A0A0S4QLH6_9ACTN</name>
<reference evidence="2" key="1">
    <citation type="submission" date="2015-11" db="EMBL/GenBank/DDBJ databases">
        <authorList>
            <person name="Varghese N."/>
        </authorList>
    </citation>
    <scope>NUCLEOTIDE SEQUENCE [LARGE SCALE GENOMIC DNA]</scope>
    <source>
        <strain evidence="2">DSM 45899</strain>
    </source>
</reference>
<organism evidence="1 2">
    <name type="scientific">Parafrankia irregularis</name>
    <dbReference type="NCBI Taxonomy" id="795642"/>
    <lineage>
        <taxon>Bacteria</taxon>
        <taxon>Bacillati</taxon>
        <taxon>Actinomycetota</taxon>
        <taxon>Actinomycetes</taxon>
        <taxon>Frankiales</taxon>
        <taxon>Frankiaceae</taxon>
        <taxon>Parafrankia</taxon>
    </lineage>
</organism>
<dbReference type="EMBL" id="FAOZ01000005">
    <property type="protein sequence ID" value="CUU55386.1"/>
    <property type="molecule type" value="Genomic_DNA"/>
</dbReference>